<feature type="coiled-coil region" evidence="2">
    <location>
        <begin position="566"/>
        <end position="743"/>
    </location>
</feature>
<dbReference type="InterPro" id="IPR024858">
    <property type="entry name" value="GOLGA"/>
</dbReference>
<evidence type="ECO:0000313" key="6">
    <source>
        <dbReference type="Proteomes" id="UP001474421"/>
    </source>
</evidence>
<feature type="region of interest" description="Disordered" evidence="3">
    <location>
        <begin position="543"/>
        <end position="565"/>
    </location>
</feature>
<dbReference type="InterPro" id="IPR043976">
    <property type="entry name" value="GOLGA_cons_dom"/>
</dbReference>
<feature type="compositionally biased region" description="Pro residues" evidence="3">
    <location>
        <begin position="27"/>
        <end position="40"/>
    </location>
</feature>
<dbReference type="PANTHER" id="PTHR10881:SF46">
    <property type="entry name" value="GOLGIN SUBFAMILY A MEMBER 2"/>
    <property type="match status" value="1"/>
</dbReference>
<dbReference type="Pfam" id="PF19046">
    <property type="entry name" value="GM130_C"/>
    <property type="match status" value="1"/>
</dbReference>
<gene>
    <name evidence="5" type="ORF">NXF25_017325</name>
</gene>
<evidence type="ECO:0000313" key="5">
    <source>
        <dbReference type="EMBL" id="KAK9392481.1"/>
    </source>
</evidence>
<keyword evidence="1 2" id="KW-0175">Coiled coil</keyword>
<dbReference type="PANTHER" id="PTHR10881">
    <property type="entry name" value="GOLGIN SUBFAMILY A MEMBER-RELATED"/>
    <property type="match status" value="1"/>
</dbReference>
<dbReference type="GO" id="GO:0007030">
    <property type="term" value="P:Golgi organization"/>
    <property type="evidence" value="ECO:0007669"/>
    <property type="project" value="TreeGrafter"/>
</dbReference>
<dbReference type="AlphaFoldDB" id="A0AAW1ASL1"/>
<comment type="caution">
    <text evidence="5">The sequence shown here is derived from an EMBL/GenBank/DDBJ whole genome shotgun (WGS) entry which is preliminary data.</text>
</comment>
<dbReference type="GO" id="GO:0005801">
    <property type="term" value="C:cis-Golgi network"/>
    <property type="evidence" value="ECO:0007669"/>
    <property type="project" value="InterPro"/>
</dbReference>
<name>A0AAW1ASL1_CROAD</name>
<sequence>MRLPAAPAQEQPDASRAQPPAHWPHGSPAPPAPPRPPAAPPRLRSRGVAELARRREEPRSGPAVSPCAACRVDVAGPGAEMADDSRQNKLAAAKKKLKEYQQKNSPVSAVGAKKKRRSKETSQPEMPVNDGVQSPENIETLLKVLVSDFNGSNGVAIPTLDKWKAHNDGDLAAGVSLLPNSRNVPASVAPNPGNGQLSQICDTDHNTVLDENRSLSATESLRKLSEQLNGMVSQTTTYINGENVLPTADMKEMATRYQELAVALDSSNLTNKQLKAEIEEMKQQNQDIANELEKEKKGFEQRFAKEQATLREQLQVHIQTIGILVSEKSELQTALSHTQQAARQKEGEAEDLAARLQSSRQRVSEVEYTLSSLSVQQKQTEKHNKELAKERDNLKLEMYKQSKTNEELKQQTSELSEKLRNLLSENSAMKLDVEDLHKKLEMAELVIQQFSSQPGISDAAAQQLQAALEERANLESQIAQLSESLQKLQTERDQYVLRLKEEGSIWQQRVELLSEQVRNLTGEKELSETRIGELETNLSELLSSQSAVKPQETQPVPATPGPSPTELHLQEELARLEKEKEELLDRWQTQVRDNGQLSQLNQEQEERLQELEKALQRHSEEAVDKQQILENMQSDKATISRALTQNRELKEQLAELQNGFVKLTNENMEITSALQSEQHVKKQLAKKLEELQEKLLDFKEKMAQKTHEAQDLQDQRDQYLAHLQQYTAAYQQLTTEKEELHKQYLLQTQLMDRLQHEEVQGKVNAEMHFKELQKAKKSLESFSKENTALQAQVSQLMAELDERMLPRAQGDGVEAAEFVDSGTFLLSIPEDFESKEEMVAFLTSAVSRAEGDRDEMRRQLMEQKRQCRDLLQQMTALKKEQQLQLTSTGGSDGDSVPGEVHEALKSAMEKLQLRFTDLMREKAELRERMEELEHHCIQLSGETDTIGEYIALYQSQRAILKQRHREKEEYINRLAQDKEDMKMKLLELQELVMRLVSERNDWYTKYRMATQTRDDGAKADGAFESDASKVADLKEVSLADGPEPDAVASRSRPSHSDPESPQPAPHDPTAQQILQLLREIQSPQNRMGSPSESPCIPFFYRADENDEVKLLVL</sequence>
<feature type="region of interest" description="Disordered" evidence="3">
    <location>
        <begin position="1"/>
        <end position="133"/>
    </location>
</feature>
<feature type="region of interest" description="Disordered" evidence="3">
    <location>
        <begin position="1033"/>
        <end position="1072"/>
    </location>
</feature>
<feature type="coiled-coil region" evidence="2">
    <location>
        <begin position="971"/>
        <end position="998"/>
    </location>
</feature>
<accession>A0AAW1ASL1</accession>
<dbReference type="InterPro" id="IPR043937">
    <property type="entry name" value="GOLGA_C"/>
</dbReference>
<proteinExistence type="predicted"/>
<evidence type="ECO:0000256" key="1">
    <source>
        <dbReference type="ARBA" id="ARBA00023054"/>
    </source>
</evidence>
<feature type="compositionally biased region" description="Polar residues" evidence="3">
    <location>
        <begin position="547"/>
        <end position="556"/>
    </location>
</feature>
<dbReference type="Proteomes" id="UP001474421">
    <property type="component" value="Unassembled WGS sequence"/>
</dbReference>
<evidence type="ECO:0000256" key="2">
    <source>
        <dbReference type="SAM" id="Coils"/>
    </source>
</evidence>
<evidence type="ECO:0000256" key="3">
    <source>
        <dbReference type="SAM" id="MobiDB-lite"/>
    </source>
</evidence>
<evidence type="ECO:0000259" key="4">
    <source>
        <dbReference type="Pfam" id="PF15070"/>
    </source>
</evidence>
<dbReference type="GO" id="GO:0000137">
    <property type="term" value="C:Golgi cis cisterna"/>
    <property type="evidence" value="ECO:0007669"/>
    <property type="project" value="TreeGrafter"/>
</dbReference>
<dbReference type="Pfam" id="PF15070">
    <property type="entry name" value="GOLGA2L5"/>
    <property type="match status" value="1"/>
</dbReference>
<dbReference type="GO" id="GO:0032580">
    <property type="term" value="C:Golgi cisterna membrane"/>
    <property type="evidence" value="ECO:0007669"/>
    <property type="project" value="TreeGrafter"/>
</dbReference>
<feature type="coiled-coil region" evidence="2">
    <location>
        <begin position="342"/>
        <end position="537"/>
    </location>
</feature>
<feature type="coiled-coil region" evidence="2">
    <location>
        <begin position="772"/>
        <end position="799"/>
    </location>
</feature>
<reference evidence="5 6" key="1">
    <citation type="journal article" date="2024" name="Proc. Natl. Acad. Sci. U.S.A.">
        <title>The genetic regulatory architecture and epigenomic basis for age-related changes in rattlesnake venom.</title>
        <authorList>
            <person name="Hogan M.P."/>
            <person name="Holding M.L."/>
            <person name="Nystrom G.S."/>
            <person name="Colston T.J."/>
            <person name="Bartlett D.A."/>
            <person name="Mason A.J."/>
            <person name="Ellsworth S.A."/>
            <person name="Rautsaw R.M."/>
            <person name="Lawrence K.C."/>
            <person name="Strickland J.L."/>
            <person name="He B."/>
            <person name="Fraser P."/>
            <person name="Margres M.J."/>
            <person name="Gilbert D.M."/>
            <person name="Gibbs H.L."/>
            <person name="Parkinson C.L."/>
            <person name="Rokyta D.R."/>
        </authorList>
    </citation>
    <scope>NUCLEOTIDE SEQUENCE [LARGE SCALE GENOMIC DNA]</scope>
    <source>
        <strain evidence="5">DRR0105</strain>
    </source>
</reference>
<organism evidence="5 6">
    <name type="scientific">Crotalus adamanteus</name>
    <name type="common">Eastern diamondback rattlesnake</name>
    <dbReference type="NCBI Taxonomy" id="8729"/>
    <lineage>
        <taxon>Eukaryota</taxon>
        <taxon>Metazoa</taxon>
        <taxon>Chordata</taxon>
        <taxon>Craniata</taxon>
        <taxon>Vertebrata</taxon>
        <taxon>Euteleostomi</taxon>
        <taxon>Lepidosauria</taxon>
        <taxon>Squamata</taxon>
        <taxon>Bifurcata</taxon>
        <taxon>Unidentata</taxon>
        <taxon>Episquamata</taxon>
        <taxon>Toxicofera</taxon>
        <taxon>Serpentes</taxon>
        <taxon>Colubroidea</taxon>
        <taxon>Viperidae</taxon>
        <taxon>Crotalinae</taxon>
        <taxon>Crotalus</taxon>
    </lineage>
</organism>
<dbReference type="EMBL" id="JAOTOJ010000016">
    <property type="protein sequence ID" value="KAK9392481.1"/>
    <property type="molecule type" value="Genomic_DNA"/>
</dbReference>
<keyword evidence="6" id="KW-1185">Reference proteome</keyword>
<feature type="coiled-coil region" evidence="2">
    <location>
        <begin position="264"/>
        <end position="309"/>
    </location>
</feature>
<protein>
    <submittedName>
        <fullName evidence="5">Golgin subfamily A member 2</fullName>
    </submittedName>
</protein>
<feature type="domain" description="Golgin subfamily A conserved" evidence="4">
    <location>
        <begin position="480"/>
        <end position="1011"/>
    </location>
</feature>
<feature type="coiled-coil region" evidence="2">
    <location>
        <begin position="846"/>
        <end position="942"/>
    </location>
</feature>